<dbReference type="Proteomes" id="UP000186391">
    <property type="component" value="Unassembled WGS sequence"/>
</dbReference>
<dbReference type="EC" id="5.4.99.-" evidence="5"/>
<dbReference type="CDD" id="cd00165">
    <property type="entry name" value="S4"/>
    <property type="match status" value="1"/>
</dbReference>
<evidence type="ECO:0000256" key="3">
    <source>
        <dbReference type="ARBA" id="ARBA00023235"/>
    </source>
</evidence>
<dbReference type="SMART" id="SM00363">
    <property type="entry name" value="S4"/>
    <property type="match status" value="1"/>
</dbReference>
<evidence type="ECO:0000256" key="5">
    <source>
        <dbReference type="RuleBase" id="RU003887"/>
    </source>
</evidence>
<dbReference type="GO" id="GO:0120159">
    <property type="term" value="F:rRNA pseudouridine synthase activity"/>
    <property type="evidence" value="ECO:0007669"/>
    <property type="project" value="UniProtKB-ARBA"/>
</dbReference>
<evidence type="ECO:0000256" key="2">
    <source>
        <dbReference type="ARBA" id="ARBA00022884"/>
    </source>
</evidence>
<dbReference type="AlphaFoldDB" id="A0A1U7H3Q9"/>
<comment type="caution">
    <text evidence="7">The sequence shown here is derived from an EMBL/GenBank/DDBJ whole genome shotgun (WGS) entry which is preliminary data.</text>
</comment>
<dbReference type="GO" id="GO:0000455">
    <property type="term" value="P:enzyme-directed rRNA pseudouridine synthesis"/>
    <property type="evidence" value="ECO:0007669"/>
    <property type="project" value="UniProtKB-ARBA"/>
</dbReference>
<dbReference type="InterPro" id="IPR042092">
    <property type="entry name" value="PsdUridine_s_RsuA/RluB/E/F_cat"/>
</dbReference>
<dbReference type="Pfam" id="PF00849">
    <property type="entry name" value="PseudoU_synth_2"/>
    <property type="match status" value="1"/>
</dbReference>
<keyword evidence="2 4" id="KW-0694">RNA-binding</keyword>
<dbReference type="FunFam" id="3.10.290.10:FF:000003">
    <property type="entry name" value="Pseudouridine synthase"/>
    <property type="match status" value="1"/>
</dbReference>
<evidence type="ECO:0000259" key="6">
    <source>
        <dbReference type="SMART" id="SM00363"/>
    </source>
</evidence>
<dbReference type="OrthoDB" id="9807213at2"/>
<dbReference type="Gene3D" id="3.30.70.580">
    <property type="entry name" value="Pseudouridine synthase I, catalytic domain, N-terminal subdomain"/>
    <property type="match status" value="1"/>
</dbReference>
<name>A0A1U7H3Q9_9CYAN</name>
<dbReference type="PROSITE" id="PS50889">
    <property type="entry name" value="S4"/>
    <property type="match status" value="1"/>
</dbReference>
<dbReference type="InterPro" id="IPR002942">
    <property type="entry name" value="S4_RNA-bd"/>
</dbReference>
<dbReference type="NCBIfam" id="TIGR00093">
    <property type="entry name" value="pseudouridine synthase"/>
    <property type="match status" value="1"/>
</dbReference>
<dbReference type="FunFam" id="3.30.70.1560:FF:000001">
    <property type="entry name" value="Pseudouridine synthase"/>
    <property type="match status" value="1"/>
</dbReference>
<dbReference type="InterPro" id="IPR036986">
    <property type="entry name" value="S4_RNA-bd_sf"/>
</dbReference>
<dbReference type="GO" id="GO:0005829">
    <property type="term" value="C:cytosol"/>
    <property type="evidence" value="ECO:0007669"/>
    <property type="project" value="UniProtKB-ARBA"/>
</dbReference>
<dbReference type="GO" id="GO:0003723">
    <property type="term" value="F:RNA binding"/>
    <property type="evidence" value="ECO:0007669"/>
    <property type="project" value="UniProtKB-KW"/>
</dbReference>
<dbReference type="CDD" id="cd02870">
    <property type="entry name" value="PseudoU_synth_RsuA_like"/>
    <property type="match status" value="1"/>
</dbReference>
<evidence type="ECO:0000313" key="8">
    <source>
        <dbReference type="Proteomes" id="UP000186391"/>
    </source>
</evidence>
<dbReference type="InterPro" id="IPR000748">
    <property type="entry name" value="PsdUridine_synth_RsuA/RluB/E/F"/>
</dbReference>
<dbReference type="InterPro" id="IPR018496">
    <property type="entry name" value="PsdUridine_synth_RsuA/RluB_CS"/>
</dbReference>
<dbReference type="InterPro" id="IPR050343">
    <property type="entry name" value="RsuA_PseudoU_synthase"/>
</dbReference>
<dbReference type="SUPFAM" id="SSF55120">
    <property type="entry name" value="Pseudouridine synthase"/>
    <property type="match status" value="1"/>
</dbReference>
<dbReference type="Gene3D" id="3.30.70.1560">
    <property type="entry name" value="Alpha-L RNA-binding motif"/>
    <property type="match status" value="1"/>
</dbReference>
<evidence type="ECO:0000256" key="1">
    <source>
        <dbReference type="ARBA" id="ARBA00008348"/>
    </source>
</evidence>
<gene>
    <name evidence="7" type="ORF">NIES592_06415</name>
</gene>
<dbReference type="SUPFAM" id="SSF55174">
    <property type="entry name" value="Alpha-L RNA-binding motif"/>
    <property type="match status" value="1"/>
</dbReference>
<proteinExistence type="inferred from homology"/>
<dbReference type="PANTHER" id="PTHR47683:SF2">
    <property type="entry name" value="RNA-BINDING S4 DOMAIN-CONTAINING PROTEIN"/>
    <property type="match status" value="1"/>
</dbReference>
<dbReference type="EMBL" id="MRCA01000002">
    <property type="protein sequence ID" value="OKH15705.1"/>
    <property type="molecule type" value="Genomic_DNA"/>
</dbReference>
<evidence type="ECO:0000313" key="7">
    <source>
        <dbReference type="EMBL" id="OKH15705.1"/>
    </source>
</evidence>
<sequence length="251" mass="28486">MEERLQKILSQWGIASRRQAEEMIRRSRVRVNGDLAHLGQKVDPQKDTITVDGKPVSSEQRPTLVYLLLHKGIGVVSTCHDPQGRKTVLDLLPPELHFGQGIHPVGRLDIDSTGAIILTNDGELTFWLTHPRHSIPKTYRVLVEGHPTESVLRTWRQGVLLDGRKTRPAQVKLIKNFADTTCLEIILKEGRNRQIRRVAELLGHPVIKLHRTAIGPIQLQSPGSKSLREGEYRHLEESEIRFLQKVKADSY</sequence>
<dbReference type="InterPro" id="IPR006145">
    <property type="entry name" value="PsdUridine_synth_RsuA/RluA"/>
</dbReference>
<accession>A0A1U7H3Q9</accession>
<comment type="similarity">
    <text evidence="1 5">Belongs to the pseudouridine synthase RsuA family.</text>
</comment>
<dbReference type="RefSeq" id="WP_062243773.1">
    <property type="nucleotide sequence ID" value="NZ_MRCA01000002.1"/>
</dbReference>
<dbReference type="InterPro" id="IPR020094">
    <property type="entry name" value="TruA/RsuA/RluB/E/F_N"/>
</dbReference>
<organism evidence="7 8">
    <name type="scientific">Fischerella major NIES-592</name>
    <dbReference type="NCBI Taxonomy" id="210994"/>
    <lineage>
        <taxon>Bacteria</taxon>
        <taxon>Bacillati</taxon>
        <taxon>Cyanobacteriota</taxon>
        <taxon>Cyanophyceae</taxon>
        <taxon>Nostocales</taxon>
        <taxon>Hapalosiphonaceae</taxon>
        <taxon>Fischerella</taxon>
    </lineage>
</organism>
<feature type="domain" description="RNA-binding S4" evidence="6">
    <location>
        <begin position="3"/>
        <end position="62"/>
    </location>
</feature>
<dbReference type="Gene3D" id="3.10.290.10">
    <property type="entry name" value="RNA-binding S4 domain"/>
    <property type="match status" value="1"/>
</dbReference>
<dbReference type="Pfam" id="PF01479">
    <property type="entry name" value="S4"/>
    <property type="match status" value="1"/>
</dbReference>
<dbReference type="PROSITE" id="PS01149">
    <property type="entry name" value="PSI_RSU"/>
    <property type="match status" value="1"/>
</dbReference>
<reference evidence="7 8" key="1">
    <citation type="submission" date="2016-11" db="EMBL/GenBank/DDBJ databases">
        <title>Draft Genome Sequences of Nine Cyanobacterial Strains from Diverse Habitats.</title>
        <authorList>
            <person name="Zhu T."/>
            <person name="Hou S."/>
            <person name="Lu X."/>
            <person name="Hess W.R."/>
        </authorList>
    </citation>
    <scope>NUCLEOTIDE SEQUENCE [LARGE SCALE GENOMIC DNA]</scope>
    <source>
        <strain evidence="7 8">NIES-592</strain>
    </source>
</reference>
<keyword evidence="8" id="KW-1185">Reference proteome</keyword>
<dbReference type="InterPro" id="IPR020103">
    <property type="entry name" value="PsdUridine_synth_cat_dom_sf"/>
</dbReference>
<keyword evidence="3 5" id="KW-0413">Isomerase</keyword>
<evidence type="ECO:0000256" key="4">
    <source>
        <dbReference type="PROSITE-ProRule" id="PRU00182"/>
    </source>
</evidence>
<protein>
    <recommendedName>
        <fullName evidence="5">Pseudouridine synthase</fullName>
        <ecNumber evidence="5">5.4.99.-</ecNumber>
    </recommendedName>
</protein>
<dbReference type="PANTHER" id="PTHR47683">
    <property type="entry name" value="PSEUDOURIDINE SYNTHASE FAMILY PROTEIN-RELATED"/>
    <property type="match status" value="1"/>
</dbReference>